<evidence type="ECO:0000313" key="1">
    <source>
        <dbReference type="EMBL" id="MCC9640815.1"/>
    </source>
</evidence>
<accession>A0ABS8NB80</accession>
<dbReference type="SUPFAM" id="SSF46955">
    <property type="entry name" value="Putative DNA-binding domain"/>
    <property type="match status" value="1"/>
</dbReference>
<reference evidence="1" key="1">
    <citation type="submission" date="2021-11" db="EMBL/GenBank/DDBJ databases">
        <title>Genome sequence.</title>
        <authorList>
            <person name="Sun Q."/>
        </authorList>
    </citation>
    <scope>NUCLEOTIDE SEQUENCE</scope>
    <source>
        <strain evidence="1">JC740</strain>
    </source>
</reference>
<organism evidence="1 2">
    <name type="scientific">Rhodopirellula halodulae</name>
    <dbReference type="NCBI Taxonomy" id="2894198"/>
    <lineage>
        <taxon>Bacteria</taxon>
        <taxon>Pseudomonadati</taxon>
        <taxon>Planctomycetota</taxon>
        <taxon>Planctomycetia</taxon>
        <taxon>Pirellulales</taxon>
        <taxon>Pirellulaceae</taxon>
        <taxon>Rhodopirellula</taxon>
    </lineage>
</organism>
<evidence type="ECO:0000313" key="2">
    <source>
        <dbReference type="Proteomes" id="UP001430306"/>
    </source>
</evidence>
<proteinExistence type="predicted"/>
<dbReference type="EMBL" id="JAJKFW010000003">
    <property type="protein sequence ID" value="MCC9640815.1"/>
    <property type="molecule type" value="Genomic_DNA"/>
</dbReference>
<gene>
    <name evidence="1" type="ORF">LOC71_00895</name>
</gene>
<comment type="caution">
    <text evidence="1">The sequence shown here is derived from an EMBL/GenBank/DDBJ whole genome shotgun (WGS) entry which is preliminary data.</text>
</comment>
<dbReference type="Gene3D" id="1.10.10.10">
    <property type="entry name" value="Winged helix-like DNA-binding domain superfamily/Winged helix DNA-binding domain"/>
    <property type="match status" value="1"/>
</dbReference>
<name>A0ABS8NB80_9BACT</name>
<protein>
    <submittedName>
        <fullName evidence="1">Helix-turn-helix domain-containing protein</fullName>
    </submittedName>
</protein>
<dbReference type="InterPro" id="IPR036388">
    <property type="entry name" value="WH-like_DNA-bd_sf"/>
</dbReference>
<dbReference type="InterPro" id="IPR009061">
    <property type="entry name" value="DNA-bd_dom_put_sf"/>
</dbReference>
<dbReference type="RefSeq" id="WP_230270496.1">
    <property type="nucleotide sequence ID" value="NZ_JAJKFW010000003.1"/>
</dbReference>
<sequence>MTSLPWGTLPPLLTKRQTAKFYHVNERTIDRWLKDQTLPANAKFVRGGRVYFRTQVLMEDIESDTNAGGGNHE</sequence>
<dbReference type="Proteomes" id="UP001430306">
    <property type="component" value="Unassembled WGS sequence"/>
</dbReference>
<keyword evidence="2" id="KW-1185">Reference proteome</keyword>